<dbReference type="Proteomes" id="UP000827092">
    <property type="component" value="Unassembled WGS sequence"/>
</dbReference>
<evidence type="ECO:0000313" key="2">
    <source>
        <dbReference type="EMBL" id="KAG8201044.1"/>
    </source>
</evidence>
<protein>
    <submittedName>
        <fullName evidence="2">Uncharacterized protein</fullName>
    </submittedName>
</protein>
<feature type="compositionally biased region" description="Polar residues" evidence="1">
    <location>
        <begin position="85"/>
        <end position="110"/>
    </location>
</feature>
<gene>
    <name evidence="2" type="ORF">JTE90_002719</name>
</gene>
<dbReference type="EMBL" id="JAFNEN010000009">
    <property type="protein sequence ID" value="KAG8201044.1"/>
    <property type="molecule type" value="Genomic_DNA"/>
</dbReference>
<evidence type="ECO:0000313" key="3">
    <source>
        <dbReference type="Proteomes" id="UP000827092"/>
    </source>
</evidence>
<feature type="region of interest" description="Disordered" evidence="1">
    <location>
        <begin position="349"/>
        <end position="380"/>
    </location>
</feature>
<proteinExistence type="predicted"/>
<feature type="region of interest" description="Disordered" evidence="1">
    <location>
        <begin position="299"/>
        <end position="332"/>
    </location>
</feature>
<feature type="compositionally biased region" description="Basic and acidic residues" evidence="1">
    <location>
        <begin position="562"/>
        <end position="587"/>
    </location>
</feature>
<feature type="compositionally biased region" description="Polar residues" evidence="1">
    <location>
        <begin position="590"/>
        <end position="606"/>
    </location>
</feature>
<feature type="region of interest" description="Disordered" evidence="1">
    <location>
        <begin position="27"/>
        <end position="110"/>
    </location>
</feature>
<accession>A0AAV6VWA0</accession>
<organism evidence="2 3">
    <name type="scientific">Oedothorax gibbosus</name>
    <dbReference type="NCBI Taxonomy" id="931172"/>
    <lineage>
        <taxon>Eukaryota</taxon>
        <taxon>Metazoa</taxon>
        <taxon>Ecdysozoa</taxon>
        <taxon>Arthropoda</taxon>
        <taxon>Chelicerata</taxon>
        <taxon>Arachnida</taxon>
        <taxon>Araneae</taxon>
        <taxon>Araneomorphae</taxon>
        <taxon>Entelegynae</taxon>
        <taxon>Araneoidea</taxon>
        <taxon>Linyphiidae</taxon>
        <taxon>Erigoninae</taxon>
        <taxon>Oedothorax</taxon>
    </lineage>
</organism>
<feature type="compositionally biased region" description="Polar residues" evidence="1">
    <location>
        <begin position="27"/>
        <end position="55"/>
    </location>
</feature>
<feature type="compositionally biased region" description="Basic and acidic residues" evidence="1">
    <location>
        <begin position="607"/>
        <end position="620"/>
    </location>
</feature>
<reference evidence="2 3" key="1">
    <citation type="journal article" date="2022" name="Nat. Ecol. Evol.">
        <title>A masculinizing supergene underlies an exaggerated male reproductive morph in a spider.</title>
        <authorList>
            <person name="Hendrickx F."/>
            <person name="De Corte Z."/>
            <person name="Sonet G."/>
            <person name="Van Belleghem S.M."/>
            <person name="Kostlbacher S."/>
            <person name="Vangestel C."/>
        </authorList>
    </citation>
    <scope>NUCLEOTIDE SEQUENCE [LARGE SCALE GENOMIC DNA]</scope>
    <source>
        <strain evidence="2">W744_W776</strain>
    </source>
</reference>
<sequence>MKVWDIDSPESRNLNFRNVRNFIKPSTSATVATPKTDTKSQSTEANGSVNSTQHTGPHPEANGSANSTQHTGPHPFPKKQRQPPKIQNSVSTATGTNISKSVSTYDQKNDISSVKHNGKLLNGGAEKLPINIDIDANSSSKNCHDIHSNEFDSFNTINNDSEMASEKDDIRYSLYYDPSDKSLSDDGKGDTLTNENSYSDEIEHFAKDLNFSKVVNYNGYQRTRKNMKKNLTEQKNVSMNVTPKVKMTNSGRPLSKGNVVSKKQISTGNLSLSEEVARNGFQCYRKNFKKFNLNKQNKLKSDSESDALEEMRPNPKKRKESKGVTSNGFKHSRKNLKSHNLVKQNRLYSDTESDSSGVMMHDSKKTKKMKGVTSNDFKHSSKNLKRRNFNIIESSDSETSKVLIPTNPNESFDNVCVAGKERSTQDISTTVSTVRITNIDSKGASTVLKREASNCNRPTKRKKKSLHLVEKKMPNRSDSKCDLTEITVPYCNSTSNNAVMVNQISSSGEKLQTEKDVSIEILKKFTESKKNQSCLSDIHESSLHEKNILSSYSEDNCQSSEESEKSYHDYQKSEKNDGLSCDSKDDPLTNGMSSHTENIKSNNSLSKDNEDKTQYREHTKLGFSGKMKAMYDYKGTSEPIIQTAIAQPSSSASSIVSPTFLHPNYKPNSSFSSVTSIQSLNNSPTDDSCAPKMVLADSNLKMVNLSLVYPASSEEDSNPFIPVLTSQVNKLSATILKMGMRDCKILPSIPTEQLNRFYDYADWLGRLSEMEIACELCLNPPDSEEDDHSQNDLYERCMEKALNSPEQCASSMLETLIYNIDATDLLFKVRQFCTSPKVVLFTERLFASFREFPLSSLGEVKVQFRFPEDFENQPLNAVVKDYVRFLAHKIWPKEAKTITSQYVIEFAQQNLSTVEIFIVSNFFRESELLTKQSFISRLTYVATFSVYKFYTRMVDE</sequence>
<name>A0AAV6VWA0_9ARAC</name>
<feature type="region of interest" description="Disordered" evidence="1">
    <location>
        <begin position="554"/>
        <end position="620"/>
    </location>
</feature>
<feature type="compositionally biased region" description="Basic and acidic residues" evidence="1">
    <location>
        <begin position="299"/>
        <end position="313"/>
    </location>
</feature>
<comment type="caution">
    <text evidence="2">The sequence shown here is derived from an EMBL/GenBank/DDBJ whole genome shotgun (WGS) entry which is preliminary data.</text>
</comment>
<keyword evidence="3" id="KW-1185">Reference proteome</keyword>
<dbReference type="AlphaFoldDB" id="A0AAV6VWA0"/>
<evidence type="ECO:0000256" key="1">
    <source>
        <dbReference type="SAM" id="MobiDB-lite"/>
    </source>
</evidence>